<sequence>MERKCELCPARAALYCAADEAYVCWECDSNVHGANFLVARHYRSVLCRQCSSPTVWRASGARFHPTTCLCTPCQSGNPGSCGSGKISDDSQTESAVRSSSVATSQNVRGSDPTGNEPDFNIMICSSSSQAKVKSSPSPKFAESSKMVKSSSNVGCAPESRPRSPVSVISSGRSLVKKRRMLVVEQGSIHESSSDSDPEDFSEVTDSRDSEYPSQILNFPSNWTESFLFPTTSRCRRSLIRLQNRTLDQVQGTSNYQLTVLDVRQLGPTSEARMERVFWDWHDYLNLRSPATVALAMHLLRRFSCAIKVSDRDGLDARIFLAGCFWIAIKLHNPGAVGSRSRLYELCTGIPFWVLLAAEVQIYQLLNWRIDLDGCTEGMPRWAMNDS</sequence>
<comment type="caution">
    <text evidence="1">The sequence shown here is derived from an EMBL/GenBank/DDBJ whole genome shotgun (WGS) entry which is preliminary data.</text>
</comment>
<dbReference type="EMBL" id="CM055096">
    <property type="protein sequence ID" value="KAJ7555469.1"/>
    <property type="molecule type" value="Genomic_DNA"/>
</dbReference>
<accession>A0ACC2DMI9</accession>
<name>A0ACC2DMI9_DIPCM</name>
<evidence type="ECO:0000313" key="2">
    <source>
        <dbReference type="Proteomes" id="UP001162992"/>
    </source>
</evidence>
<keyword evidence="2" id="KW-1185">Reference proteome</keyword>
<organism evidence="1 2">
    <name type="scientific">Diphasiastrum complanatum</name>
    <name type="common">Issler's clubmoss</name>
    <name type="synonym">Lycopodium complanatum</name>
    <dbReference type="NCBI Taxonomy" id="34168"/>
    <lineage>
        <taxon>Eukaryota</taxon>
        <taxon>Viridiplantae</taxon>
        <taxon>Streptophyta</taxon>
        <taxon>Embryophyta</taxon>
        <taxon>Tracheophyta</taxon>
        <taxon>Lycopodiopsida</taxon>
        <taxon>Lycopodiales</taxon>
        <taxon>Lycopodiaceae</taxon>
        <taxon>Lycopodioideae</taxon>
        <taxon>Diphasiastrum</taxon>
    </lineage>
</organism>
<gene>
    <name evidence="1" type="ORF">O6H91_05G039700</name>
</gene>
<evidence type="ECO:0000313" key="1">
    <source>
        <dbReference type="EMBL" id="KAJ7555469.1"/>
    </source>
</evidence>
<protein>
    <submittedName>
        <fullName evidence="1">Uncharacterized protein</fullName>
    </submittedName>
</protein>
<proteinExistence type="predicted"/>
<dbReference type="Proteomes" id="UP001162992">
    <property type="component" value="Chromosome 5"/>
</dbReference>
<reference evidence="2" key="1">
    <citation type="journal article" date="2024" name="Proc. Natl. Acad. Sci. U.S.A.">
        <title>Extraordinary preservation of gene collinearity over three hundred million years revealed in homosporous lycophytes.</title>
        <authorList>
            <person name="Li C."/>
            <person name="Wickell D."/>
            <person name="Kuo L.Y."/>
            <person name="Chen X."/>
            <person name="Nie B."/>
            <person name="Liao X."/>
            <person name="Peng D."/>
            <person name="Ji J."/>
            <person name="Jenkins J."/>
            <person name="Williams M."/>
            <person name="Shu S."/>
            <person name="Plott C."/>
            <person name="Barry K."/>
            <person name="Rajasekar S."/>
            <person name="Grimwood J."/>
            <person name="Han X."/>
            <person name="Sun S."/>
            <person name="Hou Z."/>
            <person name="He W."/>
            <person name="Dai G."/>
            <person name="Sun C."/>
            <person name="Schmutz J."/>
            <person name="Leebens-Mack J.H."/>
            <person name="Li F.W."/>
            <person name="Wang L."/>
        </authorList>
    </citation>
    <scope>NUCLEOTIDE SEQUENCE [LARGE SCALE GENOMIC DNA]</scope>
    <source>
        <strain evidence="2">cv. PW_Plant_1</strain>
    </source>
</reference>